<feature type="domain" description="Alpha/beta hydrolase fold-3" evidence="2">
    <location>
        <begin position="94"/>
        <end position="312"/>
    </location>
</feature>
<evidence type="ECO:0000313" key="4">
    <source>
        <dbReference type="Proteomes" id="UP001237642"/>
    </source>
</evidence>
<dbReference type="InterPro" id="IPR050466">
    <property type="entry name" value="Carboxylest/Gibb_receptor"/>
</dbReference>
<dbReference type="SUPFAM" id="SSF53474">
    <property type="entry name" value="alpha/beta-Hydrolases"/>
    <property type="match status" value="1"/>
</dbReference>
<dbReference type="InterPro" id="IPR029058">
    <property type="entry name" value="AB_hydrolase_fold"/>
</dbReference>
<organism evidence="3 4">
    <name type="scientific">Heracleum sosnowskyi</name>
    <dbReference type="NCBI Taxonomy" id="360622"/>
    <lineage>
        <taxon>Eukaryota</taxon>
        <taxon>Viridiplantae</taxon>
        <taxon>Streptophyta</taxon>
        <taxon>Embryophyta</taxon>
        <taxon>Tracheophyta</taxon>
        <taxon>Spermatophyta</taxon>
        <taxon>Magnoliopsida</taxon>
        <taxon>eudicotyledons</taxon>
        <taxon>Gunneridae</taxon>
        <taxon>Pentapetalae</taxon>
        <taxon>asterids</taxon>
        <taxon>campanulids</taxon>
        <taxon>Apiales</taxon>
        <taxon>Apiaceae</taxon>
        <taxon>Apioideae</taxon>
        <taxon>apioid superclade</taxon>
        <taxon>Tordylieae</taxon>
        <taxon>Tordyliinae</taxon>
        <taxon>Heracleum</taxon>
    </lineage>
</organism>
<comment type="caution">
    <text evidence="3">The sequence shown here is derived from an EMBL/GenBank/DDBJ whole genome shotgun (WGS) entry which is preliminary data.</text>
</comment>
<reference evidence="3" key="1">
    <citation type="submission" date="2023-02" db="EMBL/GenBank/DDBJ databases">
        <title>Genome of toxic invasive species Heracleum sosnowskyi carries increased number of genes despite the absence of recent whole-genome duplications.</title>
        <authorList>
            <person name="Schelkunov M."/>
            <person name="Shtratnikova V."/>
            <person name="Makarenko M."/>
            <person name="Klepikova A."/>
            <person name="Omelchenko D."/>
            <person name="Novikova G."/>
            <person name="Obukhova E."/>
            <person name="Bogdanov V."/>
            <person name="Penin A."/>
            <person name="Logacheva M."/>
        </authorList>
    </citation>
    <scope>NUCLEOTIDE SEQUENCE</scope>
    <source>
        <strain evidence="3">Hsosn_3</strain>
        <tissue evidence="3">Leaf</tissue>
    </source>
</reference>
<sequence>MEIPVSSVNEKAPSLPLKPRIAIAVLNSLINLCFKNHDTMHRGLWNLLSKPLLTSSNPKSINGVMTYDVTIDPSRDLWFRVYVPTATTASLPVIIYFHGGGFVLGSPHIKLYEDFCRGLAAGVVAIVVSINYRLAPEQKYPVQHNDGFDVLKFIDGKKHILPENADLARCFLAGDSAGGNIAHHVTKTVCDSYLVEIKVKGLVAIQPFFGGEERTESEKRLIRPSLVPLERIDRFWRSWLPAGDKCNRDHKAANVTGPEASDLSTLDFPATIVFVGGFDILQDWQRRYYNWLKNAGIKVDLVEYPSAIHCFFYFAELPESHQLITDIRQFVHEQENK</sequence>
<comment type="similarity">
    <text evidence="1">Belongs to the 'GDXG' lipolytic enzyme family.</text>
</comment>
<evidence type="ECO:0000313" key="3">
    <source>
        <dbReference type="EMBL" id="KAK1355235.1"/>
    </source>
</evidence>
<evidence type="ECO:0000259" key="2">
    <source>
        <dbReference type="Pfam" id="PF07859"/>
    </source>
</evidence>
<evidence type="ECO:0000256" key="1">
    <source>
        <dbReference type="ARBA" id="ARBA00010515"/>
    </source>
</evidence>
<proteinExistence type="inferred from homology"/>
<gene>
    <name evidence="3" type="ORF">POM88_048491</name>
</gene>
<dbReference type="AlphaFoldDB" id="A0AAD8GTX2"/>
<accession>A0AAD8GTX2</accession>
<dbReference type="GO" id="GO:0016787">
    <property type="term" value="F:hydrolase activity"/>
    <property type="evidence" value="ECO:0007669"/>
    <property type="project" value="InterPro"/>
</dbReference>
<dbReference type="Pfam" id="PF07859">
    <property type="entry name" value="Abhydrolase_3"/>
    <property type="match status" value="1"/>
</dbReference>
<keyword evidence="4" id="KW-1185">Reference proteome</keyword>
<reference evidence="3" key="2">
    <citation type="submission" date="2023-05" db="EMBL/GenBank/DDBJ databases">
        <authorList>
            <person name="Schelkunov M.I."/>
        </authorList>
    </citation>
    <scope>NUCLEOTIDE SEQUENCE</scope>
    <source>
        <strain evidence="3">Hsosn_3</strain>
        <tissue evidence="3">Leaf</tissue>
    </source>
</reference>
<dbReference type="EMBL" id="JAUIZM010000011">
    <property type="protein sequence ID" value="KAK1355235.1"/>
    <property type="molecule type" value="Genomic_DNA"/>
</dbReference>
<dbReference type="Proteomes" id="UP001237642">
    <property type="component" value="Unassembled WGS sequence"/>
</dbReference>
<dbReference type="PANTHER" id="PTHR23024">
    <property type="entry name" value="ARYLACETAMIDE DEACETYLASE"/>
    <property type="match status" value="1"/>
</dbReference>
<protein>
    <submittedName>
        <fullName evidence="3">Carboxyesterase 18</fullName>
    </submittedName>
</protein>
<dbReference type="InterPro" id="IPR013094">
    <property type="entry name" value="AB_hydrolase_3"/>
</dbReference>
<dbReference type="PANTHER" id="PTHR23024:SF24">
    <property type="entry name" value="ALPHA_BETA HYDROLASE FOLD-3 DOMAIN-CONTAINING PROTEIN"/>
    <property type="match status" value="1"/>
</dbReference>
<name>A0AAD8GTX2_9APIA</name>
<dbReference type="Gene3D" id="3.40.50.1820">
    <property type="entry name" value="alpha/beta hydrolase"/>
    <property type="match status" value="1"/>
</dbReference>